<proteinExistence type="predicted"/>
<reference evidence="1 2" key="1">
    <citation type="submission" date="2023-06" db="EMBL/GenBank/DDBJ databases">
        <title>Aquibacillus rhizosphaerae LR5S19.</title>
        <authorList>
            <person name="Sun J.-Q."/>
        </authorList>
    </citation>
    <scope>NUCLEOTIDE SEQUENCE [LARGE SCALE GENOMIC DNA]</scope>
    <source>
        <strain evidence="1 2">LR5S19</strain>
    </source>
</reference>
<dbReference type="InterPro" id="IPR017853">
    <property type="entry name" value="GH"/>
</dbReference>
<dbReference type="Proteomes" id="UP001235343">
    <property type="component" value="Unassembled WGS sequence"/>
</dbReference>
<accession>A0ABT7LAJ9</accession>
<organism evidence="1 2">
    <name type="scientific">Aquibacillus rhizosphaerae</name>
    <dbReference type="NCBI Taxonomy" id="3051431"/>
    <lineage>
        <taxon>Bacteria</taxon>
        <taxon>Bacillati</taxon>
        <taxon>Bacillota</taxon>
        <taxon>Bacilli</taxon>
        <taxon>Bacillales</taxon>
        <taxon>Bacillaceae</taxon>
        <taxon>Aquibacillus</taxon>
    </lineage>
</organism>
<comment type="caution">
    <text evidence="1">The sequence shown here is derived from an EMBL/GenBank/DDBJ whole genome shotgun (WGS) entry which is preliminary data.</text>
</comment>
<sequence length="1039" mass="120260">MGKKITIIDKTVPSEDYREHHGLTWIMNYLHYATPNHDKSLDPERDYIGYKPTSDSMDSIDILKDEVNQSDIIYIADTYGVYEQEDDGEQITTNKITGGLSEEELAIIDNKLQQDPTKLFMEFNTFASPTSSSVRQQVTSMLDTEWTGWTGRYFSTLDLDTENEIPEWIERNYQEQYNQSWSFTNGGFVFTHEDGRIIIIEHNNTNDGILFSFTDIGEEITGIKNSQAYGYWFDIHVSKDTNNVLAEYKLELNDEQLKILEEEGIPSTFPAVFSSQYHNSMLYYFAGDFVDIGSIPSFYQYKGLPLFHQLKSMFTQDTQKAFFWRTYMPMVQELLKHPLPIVEEENEVSIYEEEEVKQTARLKDARMEIYTDDKWSSILIKGVNIGMAKPGYFPGEAAITEEEYFRWFELIGEMNANTLRVYTIHPPGFYRALNRYNQQSASPLYVLHGVWIEEEPFQETPNALDATISRSFEQNIEDTIDVIHGNANLPERDGHASGLYQADISPYVIGYIIGIEWDPLMVENTNHLNKEYGQFNGTFIQTKDANPFEYWLGSMLDHTAIYEQENYNWQRPLSFTNWVTTDLLDHPYEPLDEEDLVSVDPNHITGTSSHLPGLFASYHVYPYYPDFLNHTPGYLSYTDHRGEQNSYAGYLNDLKQAHNMPVLVAEFGVPASRGKTHSNPYGWNQGGLSEEEQGNINKHLYEDITNQDYMGGLLFSWQDEWFKRTWNTMELDDPDRRPYWSNVQTNEQRFGLLSFDRFKINVDGELSDWKEAKEVTTISGQQKGIDTIQVTQDETYLYTSVQFDSNQIAQGLPDSYLLLNTIPNQGNKTVPFDQNITLDKGIDFIVQLSENKANVLVDGYYDAFDVQYGNELNQESTETLTVNSGKYHPIRLALNKQMTIPIKDELLAFEYYETGVLTEGTANPTQDNYNSLTDYNFNEKNGVLEIRIPWLLLHVKDPSQRKILGDIRKDGLDSEQFIDDISIGFVSYLNKNKPTVLAEEQNTVRPTLYSHTWNTWDLPKYKERLKKSYYIMQEAFTPK</sequence>
<name>A0ABT7LAJ9_9BACI</name>
<evidence type="ECO:0000313" key="1">
    <source>
        <dbReference type="EMBL" id="MDL4842896.1"/>
    </source>
</evidence>
<dbReference type="Gene3D" id="3.20.20.80">
    <property type="entry name" value="Glycosidases"/>
    <property type="match status" value="2"/>
</dbReference>
<dbReference type="SUPFAM" id="SSF51445">
    <property type="entry name" value="(Trans)glycosidases"/>
    <property type="match status" value="1"/>
</dbReference>
<gene>
    <name evidence="1" type="ORF">QQS35_20885</name>
</gene>
<dbReference type="RefSeq" id="WP_285934189.1">
    <property type="nucleotide sequence ID" value="NZ_JASTZU010000063.1"/>
</dbReference>
<dbReference type="EMBL" id="JASTZU010000063">
    <property type="protein sequence ID" value="MDL4842896.1"/>
    <property type="molecule type" value="Genomic_DNA"/>
</dbReference>
<evidence type="ECO:0000313" key="2">
    <source>
        <dbReference type="Proteomes" id="UP001235343"/>
    </source>
</evidence>
<keyword evidence="2" id="KW-1185">Reference proteome</keyword>
<protein>
    <submittedName>
        <fullName evidence="1">Uncharacterized protein</fullName>
    </submittedName>
</protein>